<evidence type="ECO:0000313" key="3">
    <source>
        <dbReference type="Proteomes" id="UP000271031"/>
    </source>
</evidence>
<evidence type="ECO:0000256" key="1">
    <source>
        <dbReference type="HAMAP-Rule" id="MF_00800"/>
    </source>
</evidence>
<comment type="caution">
    <text evidence="2">The sequence shown here is derived from an EMBL/GenBank/DDBJ whole genome shotgun (WGS) entry which is preliminary data.</text>
</comment>
<dbReference type="InterPro" id="IPR028345">
    <property type="entry name" value="Antibiotic_NAT-like"/>
</dbReference>
<accession>A0A3M8D2A2</accession>
<dbReference type="HAMAP" id="MF_00800">
    <property type="entry name" value="UPF0340"/>
    <property type="match status" value="1"/>
</dbReference>
<gene>
    <name evidence="2" type="ORF">EDM56_24530</name>
</gene>
<keyword evidence="3" id="KW-1185">Reference proteome</keyword>
<dbReference type="PIRSF" id="PIRSF007510">
    <property type="entry name" value="UCP007510"/>
    <property type="match status" value="1"/>
</dbReference>
<dbReference type="NCBIfam" id="TIGR01440">
    <property type="entry name" value="TIGR01440 family protein"/>
    <property type="match status" value="1"/>
</dbReference>
<dbReference type="AlphaFoldDB" id="A0A3M8D2A2"/>
<dbReference type="Gene3D" id="3.40.50.10360">
    <property type="entry name" value="Hypothetical protein TT1679"/>
    <property type="match status" value="1"/>
</dbReference>
<dbReference type="Pfam" id="PF04260">
    <property type="entry name" value="DUF436"/>
    <property type="match status" value="1"/>
</dbReference>
<dbReference type="OrthoDB" id="9803187at2"/>
<reference evidence="2 3" key="1">
    <citation type="submission" date="2018-10" db="EMBL/GenBank/DDBJ databases">
        <title>Phylogenomics of Brevibacillus.</title>
        <authorList>
            <person name="Dunlap C."/>
        </authorList>
    </citation>
    <scope>NUCLEOTIDE SEQUENCE [LARGE SCALE GENOMIC DNA]</scope>
    <source>
        <strain evidence="2 3">JCM 15716</strain>
    </source>
</reference>
<name>A0A3M8D2A2_9BACL</name>
<dbReference type="InterPro" id="IPR006340">
    <property type="entry name" value="DUF436"/>
</dbReference>
<comment type="similarity">
    <text evidence="1">Belongs to the UPF0340 family.</text>
</comment>
<organism evidence="2 3">
    <name type="scientific">Brevibacillus fluminis</name>
    <dbReference type="NCBI Taxonomy" id="511487"/>
    <lineage>
        <taxon>Bacteria</taxon>
        <taxon>Bacillati</taxon>
        <taxon>Bacillota</taxon>
        <taxon>Bacilli</taxon>
        <taxon>Bacillales</taxon>
        <taxon>Paenibacillaceae</taxon>
        <taxon>Brevibacillus</taxon>
    </lineage>
</organism>
<proteinExistence type="inferred from homology"/>
<evidence type="ECO:0000313" key="2">
    <source>
        <dbReference type="EMBL" id="RNB82033.1"/>
    </source>
</evidence>
<protein>
    <recommendedName>
        <fullName evidence="1">UPF0340 protein EDM56_24530</fullName>
    </recommendedName>
</protein>
<dbReference type="SUPFAM" id="SSF110710">
    <property type="entry name" value="TTHA0583/YokD-like"/>
    <property type="match status" value="1"/>
</dbReference>
<dbReference type="RefSeq" id="WP_122920567.1">
    <property type="nucleotide sequence ID" value="NZ_RHHQ01000021.1"/>
</dbReference>
<sequence length="189" mass="20154">MDLDVLKQQVKTIVAEVQQSAKLGAGRLLVIGCSTSEVLGKQIGKAGSGEVAAALYSGIREVQEAHGFDVAFQCCEHLNRALVIERTSMERLGLDEVTVVPVPTAGGAMAAYAYRQLKDPVMVEHIQAHAGIDIGDTFIGMHLRHVAVPIRPSLRQIGEAHVTAAQTRPKLIGGSRAVYELTDANNSCS</sequence>
<dbReference type="Proteomes" id="UP000271031">
    <property type="component" value="Unassembled WGS sequence"/>
</dbReference>
<dbReference type="EMBL" id="RHHQ01000021">
    <property type="protein sequence ID" value="RNB82033.1"/>
    <property type="molecule type" value="Genomic_DNA"/>
</dbReference>